<name>A0A8S0QSU5_OLEEU</name>
<evidence type="ECO:0000313" key="1">
    <source>
        <dbReference type="EMBL" id="CAA2968403.1"/>
    </source>
</evidence>
<dbReference type="Gramene" id="OE9A042471T1">
    <property type="protein sequence ID" value="OE9A042471C1"/>
    <property type="gene ID" value="OE9A042471"/>
</dbReference>
<evidence type="ECO:0000313" key="2">
    <source>
        <dbReference type="Proteomes" id="UP000594638"/>
    </source>
</evidence>
<sequence length="91" mass="10169">MVDKDVETEVSAYDSAIFGLSDRGYVPAAMKWLGTMLKSRLKPQKKTFDSLVQCLSKADRLSDALFVYDKRDGTSYVKPKNGTTTIVVNEQ</sequence>
<gene>
    <name evidence="1" type="ORF">OLEA9_A042471</name>
</gene>
<protein>
    <recommendedName>
        <fullName evidence="3">Pentatricopeptide repeat-containing protein</fullName>
    </recommendedName>
</protein>
<dbReference type="Gene3D" id="1.25.40.10">
    <property type="entry name" value="Tetratricopeptide repeat domain"/>
    <property type="match status" value="1"/>
</dbReference>
<organism evidence="1 2">
    <name type="scientific">Olea europaea subsp. europaea</name>
    <dbReference type="NCBI Taxonomy" id="158383"/>
    <lineage>
        <taxon>Eukaryota</taxon>
        <taxon>Viridiplantae</taxon>
        <taxon>Streptophyta</taxon>
        <taxon>Embryophyta</taxon>
        <taxon>Tracheophyta</taxon>
        <taxon>Spermatophyta</taxon>
        <taxon>Magnoliopsida</taxon>
        <taxon>eudicotyledons</taxon>
        <taxon>Gunneridae</taxon>
        <taxon>Pentapetalae</taxon>
        <taxon>asterids</taxon>
        <taxon>lamiids</taxon>
        <taxon>Lamiales</taxon>
        <taxon>Oleaceae</taxon>
        <taxon>Oleeae</taxon>
        <taxon>Olea</taxon>
    </lineage>
</organism>
<accession>A0A8S0QSU5</accession>
<dbReference type="Proteomes" id="UP000594638">
    <property type="component" value="Unassembled WGS sequence"/>
</dbReference>
<comment type="caution">
    <text evidence="1">The sequence shown here is derived from an EMBL/GenBank/DDBJ whole genome shotgun (WGS) entry which is preliminary data.</text>
</comment>
<reference evidence="1 2" key="1">
    <citation type="submission" date="2019-12" db="EMBL/GenBank/DDBJ databases">
        <authorList>
            <person name="Alioto T."/>
            <person name="Alioto T."/>
            <person name="Gomez Garrido J."/>
        </authorList>
    </citation>
    <scope>NUCLEOTIDE SEQUENCE [LARGE SCALE GENOMIC DNA]</scope>
</reference>
<dbReference type="InterPro" id="IPR011990">
    <property type="entry name" value="TPR-like_helical_dom_sf"/>
</dbReference>
<keyword evidence="2" id="KW-1185">Reference proteome</keyword>
<dbReference type="EMBL" id="CACTIH010001906">
    <property type="protein sequence ID" value="CAA2968403.1"/>
    <property type="molecule type" value="Genomic_DNA"/>
</dbReference>
<dbReference type="OrthoDB" id="185373at2759"/>
<evidence type="ECO:0008006" key="3">
    <source>
        <dbReference type="Google" id="ProtNLM"/>
    </source>
</evidence>
<proteinExistence type="predicted"/>
<dbReference type="AlphaFoldDB" id="A0A8S0QSU5"/>